<accession>A0A5M4B115</accession>
<feature type="chain" id="PRO_5024412893" evidence="1">
    <location>
        <begin position="19"/>
        <end position="345"/>
    </location>
</feature>
<dbReference type="RefSeq" id="WP_025864543.1">
    <property type="nucleotide sequence ID" value="NZ_BLAX01000001.1"/>
</dbReference>
<proteinExistence type="predicted"/>
<dbReference type="Pfam" id="PF00756">
    <property type="entry name" value="Esterase"/>
    <property type="match status" value="1"/>
</dbReference>
<keyword evidence="1" id="KW-0732">Signal</keyword>
<dbReference type="OrthoDB" id="9803578at2"/>
<keyword evidence="3" id="KW-1185">Reference proteome</keyword>
<dbReference type="SUPFAM" id="SSF53474">
    <property type="entry name" value="alpha/beta-Hydrolases"/>
    <property type="match status" value="1"/>
</dbReference>
<sequence>MRNLFLISIILITIPLTAFTQSNKGKVVTDTIYSKNLENDFGENPSRAVSVYLPPGYNDSEQRYPVIYFLHGFTVDNRMLTPMAELLDFAIAKHKIRPFILVISDQKTTYDGSFYSNSRLFGNWEDFTAYDLVKYMDSHFRTLANRESRGITGHSMGGYGALKLAMHHPDIFSSVYALSPGALAIVREYGPNSNTYKELAAAKTQDELDKTYFGRVIVAFGKSWSPNPNKPPFYCDVPFEYKDGDLIVNQPVLRKWYQNMPLYMIDDNLDNLRKLRAIKLDWGRNAGDRFTIQCNMFSQRLENAGIKHFAEEYIGTHVNNIYTRDGRIPNQMLPFFDFYLDFGKE</sequence>
<feature type="signal peptide" evidence="1">
    <location>
        <begin position="1"/>
        <end position="18"/>
    </location>
</feature>
<comment type="caution">
    <text evidence="2">The sequence shown here is derived from an EMBL/GenBank/DDBJ whole genome shotgun (WGS) entry which is preliminary data.</text>
</comment>
<dbReference type="InterPro" id="IPR000801">
    <property type="entry name" value="Esterase-like"/>
</dbReference>
<dbReference type="InterPro" id="IPR029058">
    <property type="entry name" value="AB_hydrolase_fold"/>
</dbReference>
<protein>
    <submittedName>
        <fullName evidence="2">Esterase</fullName>
    </submittedName>
</protein>
<organism evidence="2 3">
    <name type="scientific">Prolixibacter bellariivorans</name>
    <dbReference type="NCBI Taxonomy" id="314319"/>
    <lineage>
        <taxon>Bacteria</taxon>
        <taxon>Pseudomonadati</taxon>
        <taxon>Bacteroidota</taxon>
        <taxon>Bacteroidia</taxon>
        <taxon>Marinilabiliales</taxon>
        <taxon>Prolixibacteraceae</taxon>
        <taxon>Prolixibacter</taxon>
    </lineage>
</organism>
<gene>
    <name evidence="2" type="ORF">PbJCM13498_27150</name>
</gene>
<dbReference type="AlphaFoldDB" id="A0A5M4B115"/>
<dbReference type="PANTHER" id="PTHR48098">
    <property type="entry name" value="ENTEROCHELIN ESTERASE-RELATED"/>
    <property type="match status" value="1"/>
</dbReference>
<name>A0A5M4B115_9BACT</name>
<reference evidence="2 3" key="1">
    <citation type="submission" date="2019-10" db="EMBL/GenBank/DDBJ databases">
        <title>Prolixibacter strains distinguished by the presence of nitrate reductase genes were adept at nitrate-dependent anaerobic corrosion of metallic iron and carbon steel.</title>
        <authorList>
            <person name="Iino T."/>
            <person name="Shono N."/>
            <person name="Ito K."/>
            <person name="Nakamura R."/>
            <person name="Sueoka K."/>
            <person name="Harayama S."/>
            <person name="Ohkuma M."/>
        </authorList>
    </citation>
    <scope>NUCLEOTIDE SEQUENCE [LARGE SCALE GENOMIC DNA]</scope>
    <source>
        <strain evidence="2 3">JCM 13498</strain>
    </source>
</reference>
<dbReference type="Proteomes" id="UP000391834">
    <property type="component" value="Unassembled WGS sequence"/>
</dbReference>
<dbReference type="InterPro" id="IPR050583">
    <property type="entry name" value="Mycobacterial_A85_antigen"/>
</dbReference>
<evidence type="ECO:0000256" key="1">
    <source>
        <dbReference type="SAM" id="SignalP"/>
    </source>
</evidence>
<dbReference type="EMBL" id="BLAX01000001">
    <property type="protein sequence ID" value="GET33852.1"/>
    <property type="molecule type" value="Genomic_DNA"/>
</dbReference>
<dbReference type="Gene3D" id="3.40.50.1820">
    <property type="entry name" value="alpha/beta hydrolase"/>
    <property type="match status" value="1"/>
</dbReference>
<evidence type="ECO:0000313" key="3">
    <source>
        <dbReference type="Proteomes" id="UP000391834"/>
    </source>
</evidence>
<evidence type="ECO:0000313" key="2">
    <source>
        <dbReference type="EMBL" id="GET33852.1"/>
    </source>
</evidence>